<keyword evidence="1" id="KW-0812">Transmembrane</keyword>
<proteinExistence type="predicted"/>
<dbReference type="AlphaFoldDB" id="A0A0N4WEC6"/>
<reference evidence="2 3" key="2">
    <citation type="submission" date="2018-11" db="EMBL/GenBank/DDBJ databases">
        <authorList>
            <consortium name="Pathogen Informatics"/>
        </authorList>
    </citation>
    <scope>NUCLEOTIDE SEQUENCE [LARGE SCALE GENOMIC DNA]</scope>
    <source>
        <strain evidence="2 3">MHpl1</strain>
    </source>
</reference>
<dbReference type="Proteomes" id="UP000268014">
    <property type="component" value="Unassembled WGS sequence"/>
</dbReference>
<dbReference type="EMBL" id="UZAF01016971">
    <property type="protein sequence ID" value="VDO36290.1"/>
    <property type="molecule type" value="Genomic_DNA"/>
</dbReference>
<protein>
    <submittedName>
        <fullName evidence="4">Secreted protein</fullName>
    </submittedName>
</protein>
<evidence type="ECO:0000256" key="1">
    <source>
        <dbReference type="SAM" id="Phobius"/>
    </source>
</evidence>
<keyword evidence="1" id="KW-0472">Membrane</keyword>
<keyword evidence="1" id="KW-1133">Transmembrane helix</keyword>
<evidence type="ECO:0000313" key="3">
    <source>
        <dbReference type="Proteomes" id="UP000268014"/>
    </source>
</evidence>
<dbReference type="WBParaSite" id="HPLM_0000898401-mRNA-1">
    <property type="protein sequence ID" value="HPLM_0000898401-mRNA-1"/>
    <property type="gene ID" value="HPLM_0000898401"/>
</dbReference>
<evidence type="ECO:0000313" key="2">
    <source>
        <dbReference type="EMBL" id="VDO36290.1"/>
    </source>
</evidence>
<sequence>MTFFSFPSLPFSRPTVRARWTFLLRLELHFTILELQIIEGCRSLCAHQFGFFLTCNLIFSGFVTLLATFPSSLCFFFHVHPFFPFHSLLFKLPSKRRA</sequence>
<organism evidence="4">
    <name type="scientific">Haemonchus placei</name>
    <name type="common">Barber's pole worm</name>
    <dbReference type="NCBI Taxonomy" id="6290"/>
    <lineage>
        <taxon>Eukaryota</taxon>
        <taxon>Metazoa</taxon>
        <taxon>Ecdysozoa</taxon>
        <taxon>Nematoda</taxon>
        <taxon>Chromadorea</taxon>
        <taxon>Rhabditida</taxon>
        <taxon>Rhabditina</taxon>
        <taxon>Rhabditomorpha</taxon>
        <taxon>Strongyloidea</taxon>
        <taxon>Trichostrongylidae</taxon>
        <taxon>Haemonchus</taxon>
    </lineage>
</organism>
<evidence type="ECO:0000313" key="4">
    <source>
        <dbReference type="WBParaSite" id="HPLM_0000898401-mRNA-1"/>
    </source>
</evidence>
<accession>A0A0N4WEC6</accession>
<reference evidence="4" key="1">
    <citation type="submission" date="2017-02" db="UniProtKB">
        <authorList>
            <consortium name="WormBaseParasite"/>
        </authorList>
    </citation>
    <scope>IDENTIFICATION</scope>
</reference>
<keyword evidence="3" id="KW-1185">Reference proteome</keyword>
<feature type="transmembrane region" description="Helical" evidence="1">
    <location>
        <begin position="49"/>
        <end position="69"/>
    </location>
</feature>
<gene>
    <name evidence="2" type="ORF">HPLM_LOCUS8976</name>
</gene>
<name>A0A0N4WEC6_HAEPC</name>